<dbReference type="EMBL" id="CAJVPU010005666">
    <property type="protein sequence ID" value="CAG8550888.1"/>
    <property type="molecule type" value="Genomic_DNA"/>
</dbReference>
<dbReference type="Proteomes" id="UP000789702">
    <property type="component" value="Unassembled WGS sequence"/>
</dbReference>
<evidence type="ECO:0000313" key="1">
    <source>
        <dbReference type="EMBL" id="CAG8550888.1"/>
    </source>
</evidence>
<organism evidence="1 2">
    <name type="scientific">Dentiscutata heterogama</name>
    <dbReference type="NCBI Taxonomy" id="1316150"/>
    <lineage>
        <taxon>Eukaryota</taxon>
        <taxon>Fungi</taxon>
        <taxon>Fungi incertae sedis</taxon>
        <taxon>Mucoromycota</taxon>
        <taxon>Glomeromycotina</taxon>
        <taxon>Glomeromycetes</taxon>
        <taxon>Diversisporales</taxon>
        <taxon>Gigasporaceae</taxon>
        <taxon>Dentiscutata</taxon>
    </lineage>
</organism>
<comment type="caution">
    <text evidence="1">The sequence shown here is derived from an EMBL/GenBank/DDBJ whole genome shotgun (WGS) entry which is preliminary data.</text>
</comment>
<name>A0ACA9LU83_9GLOM</name>
<proteinExistence type="predicted"/>
<gene>
    <name evidence="1" type="ORF">DHETER_LOCUS5220</name>
</gene>
<accession>A0ACA9LU83</accession>
<reference evidence="1" key="1">
    <citation type="submission" date="2021-06" db="EMBL/GenBank/DDBJ databases">
        <authorList>
            <person name="Kallberg Y."/>
            <person name="Tangrot J."/>
            <person name="Rosling A."/>
        </authorList>
    </citation>
    <scope>NUCLEOTIDE SEQUENCE</scope>
    <source>
        <strain evidence="1">IL203A</strain>
    </source>
</reference>
<sequence>MSKRFLQNQNQFNQYLADMTQQQQATNDYLQTLVTGNSKSIETSESIFDTDTKEQRNTGSKGLNIHLPVFSGKDGENVLTWLLQVDLLFKAKKVEDEERLELRQISMVQEYAEKFRNLLGQIEEIVKPDKVMYFTEGLKGATKAEINYQAPKTLDEAVKLATSYDTAMYRTKNNYNYLSRRNTRSSEESWRYKNTPSYIPQS</sequence>
<evidence type="ECO:0000313" key="2">
    <source>
        <dbReference type="Proteomes" id="UP000789702"/>
    </source>
</evidence>
<keyword evidence="2" id="KW-1185">Reference proteome</keyword>
<protein>
    <submittedName>
        <fullName evidence="1">488_t:CDS:1</fullName>
    </submittedName>
</protein>